<dbReference type="Proteomes" id="UP000001964">
    <property type="component" value="Chromosome"/>
</dbReference>
<dbReference type="HOGENOM" id="CLU_1487360_0_0_5"/>
<dbReference type="EMBL" id="CP000449">
    <property type="protein sequence ID" value="ABI66456.1"/>
    <property type="molecule type" value="Genomic_DNA"/>
</dbReference>
<dbReference type="KEGG" id="mmr:Mmar10_2164"/>
<evidence type="ECO:0000313" key="2">
    <source>
        <dbReference type="EMBL" id="ABI66456.1"/>
    </source>
</evidence>
<sequence precursor="true">MTSTTRTLVASLAALAALATPALAQKGPAAAAPDDCDHVAMAHWGGDPDSGLVAEAVTICGEDGRVRATLTLVASDGEIRFQRQYPTDEVMLLASPADGDMPTRLGYWLAAFTDLDNTTHIPGEDAEFPFLPAEGLTDADINALRAEARDMACYVQGLESANCLVRDGKDVREIGLMLFPG</sequence>
<evidence type="ECO:0000313" key="3">
    <source>
        <dbReference type="Proteomes" id="UP000001964"/>
    </source>
</evidence>
<dbReference type="InterPro" id="IPR006311">
    <property type="entry name" value="TAT_signal"/>
</dbReference>
<keyword evidence="3" id="KW-1185">Reference proteome</keyword>
<keyword evidence="1" id="KW-0732">Signal</keyword>
<feature type="chain" id="PRO_5004168236" evidence="1">
    <location>
        <begin position="25"/>
        <end position="181"/>
    </location>
</feature>
<feature type="signal peptide" evidence="1">
    <location>
        <begin position="1"/>
        <end position="24"/>
    </location>
</feature>
<dbReference type="PROSITE" id="PS51318">
    <property type="entry name" value="TAT"/>
    <property type="match status" value="1"/>
</dbReference>
<reference evidence="2 3" key="1">
    <citation type="submission" date="2006-08" db="EMBL/GenBank/DDBJ databases">
        <title>Complete sequence of Maricaulis maris MCS10.</title>
        <authorList>
            <consortium name="US DOE Joint Genome Institute"/>
            <person name="Copeland A."/>
            <person name="Lucas S."/>
            <person name="Lapidus A."/>
            <person name="Barry K."/>
            <person name="Detter J.C."/>
            <person name="Glavina del Rio T."/>
            <person name="Hammon N."/>
            <person name="Israni S."/>
            <person name="Dalin E."/>
            <person name="Tice H."/>
            <person name="Pitluck S."/>
            <person name="Saunders E."/>
            <person name="Brettin T."/>
            <person name="Bruce D."/>
            <person name="Han C."/>
            <person name="Tapia R."/>
            <person name="Gilna P."/>
            <person name="Schmutz J."/>
            <person name="Larimer F."/>
            <person name="Land M."/>
            <person name="Hauser L."/>
            <person name="Kyrpides N."/>
            <person name="Mikhailova N."/>
            <person name="Viollier P."/>
            <person name="Stephens C."/>
            <person name="Richardson P."/>
        </authorList>
    </citation>
    <scope>NUCLEOTIDE SEQUENCE [LARGE SCALE GENOMIC DNA]</scope>
    <source>
        <strain evidence="2 3">MCS10</strain>
    </source>
</reference>
<protein>
    <submittedName>
        <fullName evidence="2">Uncharacterized protein</fullName>
    </submittedName>
</protein>
<organism evidence="2 3">
    <name type="scientific">Maricaulis maris (strain MCS10)</name>
    <name type="common">Caulobacter maris</name>
    <dbReference type="NCBI Taxonomy" id="394221"/>
    <lineage>
        <taxon>Bacteria</taxon>
        <taxon>Pseudomonadati</taxon>
        <taxon>Pseudomonadota</taxon>
        <taxon>Alphaproteobacteria</taxon>
        <taxon>Maricaulales</taxon>
        <taxon>Maricaulaceae</taxon>
        <taxon>Maricaulis</taxon>
    </lineage>
</organism>
<proteinExistence type="predicted"/>
<gene>
    <name evidence="2" type="ordered locus">Mmar10_2164</name>
</gene>
<accession>Q0AMN1</accession>
<dbReference type="AlphaFoldDB" id="Q0AMN1"/>
<evidence type="ECO:0000256" key="1">
    <source>
        <dbReference type="SAM" id="SignalP"/>
    </source>
</evidence>
<name>Q0AMN1_MARMM</name>
<dbReference type="RefSeq" id="WP_011644101.1">
    <property type="nucleotide sequence ID" value="NC_008347.1"/>
</dbReference>
<dbReference type="OrthoDB" id="7679318at2"/>